<gene>
    <name evidence="4" type="ORF">ACFSKO_02300</name>
</gene>
<evidence type="ECO:0000313" key="4">
    <source>
        <dbReference type="EMBL" id="MFD2204421.1"/>
    </source>
</evidence>
<dbReference type="RefSeq" id="WP_380247992.1">
    <property type="nucleotide sequence ID" value="NZ_JBHUII010000001.1"/>
</dbReference>
<dbReference type="PANTHER" id="PTHR42852">
    <property type="entry name" value="THIOL:DISULFIDE INTERCHANGE PROTEIN DSBE"/>
    <property type="match status" value="1"/>
</dbReference>
<dbReference type="InterPro" id="IPR036249">
    <property type="entry name" value="Thioredoxin-like_sf"/>
</dbReference>
<feature type="signal peptide" evidence="2">
    <location>
        <begin position="1"/>
        <end position="32"/>
    </location>
</feature>
<name>A0ABW5BI21_9PROT</name>
<proteinExistence type="predicted"/>
<keyword evidence="2" id="KW-0732">Signal</keyword>
<dbReference type="SUPFAM" id="SSF52833">
    <property type="entry name" value="Thioredoxin-like"/>
    <property type="match status" value="1"/>
</dbReference>
<reference evidence="5" key="1">
    <citation type="journal article" date="2019" name="Int. J. Syst. Evol. Microbiol.">
        <title>The Global Catalogue of Microorganisms (GCM) 10K type strain sequencing project: providing services to taxonomists for standard genome sequencing and annotation.</title>
        <authorList>
            <consortium name="The Broad Institute Genomics Platform"/>
            <consortium name="The Broad Institute Genome Sequencing Center for Infectious Disease"/>
            <person name="Wu L."/>
            <person name="Ma J."/>
        </authorList>
    </citation>
    <scope>NUCLEOTIDE SEQUENCE [LARGE SCALE GENOMIC DNA]</scope>
    <source>
        <strain evidence="5">CGMCC 4.7192</strain>
    </source>
</reference>
<dbReference type="InterPro" id="IPR013766">
    <property type="entry name" value="Thioredoxin_domain"/>
</dbReference>
<keyword evidence="5" id="KW-1185">Reference proteome</keyword>
<dbReference type="EMBL" id="JBHUII010000001">
    <property type="protein sequence ID" value="MFD2204421.1"/>
    <property type="molecule type" value="Genomic_DNA"/>
</dbReference>
<feature type="chain" id="PRO_5046519395" evidence="2">
    <location>
        <begin position="33"/>
        <end position="197"/>
    </location>
</feature>
<evidence type="ECO:0000256" key="1">
    <source>
        <dbReference type="ARBA" id="ARBA00023284"/>
    </source>
</evidence>
<dbReference type="InterPro" id="IPR017937">
    <property type="entry name" value="Thioredoxin_CS"/>
</dbReference>
<dbReference type="PROSITE" id="PS00194">
    <property type="entry name" value="THIOREDOXIN_1"/>
    <property type="match status" value="1"/>
</dbReference>
<comment type="caution">
    <text evidence="4">The sequence shown here is derived from an EMBL/GenBank/DDBJ whole genome shotgun (WGS) entry which is preliminary data.</text>
</comment>
<accession>A0ABW5BI21</accession>
<evidence type="ECO:0000256" key="2">
    <source>
        <dbReference type="SAM" id="SignalP"/>
    </source>
</evidence>
<dbReference type="PROSITE" id="PS51352">
    <property type="entry name" value="THIOREDOXIN_2"/>
    <property type="match status" value="1"/>
</dbReference>
<evidence type="ECO:0000313" key="5">
    <source>
        <dbReference type="Proteomes" id="UP001597294"/>
    </source>
</evidence>
<dbReference type="Gene3D" id="3.40.30.10">
    <property type="entry name" value="Glutaredoxin"/>
    <property type="match status" value="1"/>
</dbReference>
<dbReference type="InterPro" id="IPR000866">
    <property type="entry name" value="AhpC/TSA"/>
</dbReference>
<protein>
    <submittedName>
        <fullName evidence="4">TlpA disulfide reductase family protein</fullName>
    </submittedName>
</protein>
<keyword evidence="1" id="KW-0676">Redox-active center</keyword>
<feature type="domain" description="Thioredoxin" evidence="3">
    <location>
        <begin position="54"/>
        <end position="196"/>
    </location>
</feature>
<sequence>MIQINTPRLLRVSTLMLLIVISLLAISLSVHNASADTSDKPPLEGRLEGNFTLFDPPVPVPIDSFQAEDGQLMSLKDLKGQVLLINFWATWCAPCVKEMPDLDKLQADAGSDLFRVITLSEDRTGLKKILPFFEKQNLKHLPAYVDPKGRVSRAFGLRGLPSTYLVDKQGLIVGALIGPFEWDAAEVKTLIKYYTDL</sequence>
<dbReference type="Pfam" id="PF00578">
    <property type="entry name" value="AhpC-TSA"/>
    <property type="match status" value="1"/>
</dbReference>
<dbReference type="PANTHER" id="PTHR42852:SF17">
    <property type="entry name" value="THIOREDOXIN-LIKE PROTEIN HI_1115"/>
    <property type="match status" value="1"/>
</dbReference>
<dbReference type="InterPro" id="IPR050553">
    <property type="entry name" value="Thioredoxin_ResA/DsbE_sf"/>
</dbReference>
<dbReference type="CDD" id="cd02966">
    <property type="entry name" value="TlpA_like_family"/>
    <property type="match status" value="1"/>
</dbReference>
<evidence type="ECO:0000259" key="3">
    <source>
        <dbReference type="PROSITE" id="PS51352"/>
    </source>
</evidence>
<organism evidence="4 5">
    <name type="scientific">Kiloniella antarctica</name>
    <dbReference type="NCBI Taxonomy" id="1550907"/>
    <lineage>
        <taxon>Bacteria</taxon>
        <taxon>Pseudomonadati</taxon>
        <taxon>Pseudomonadota</taxon>
        <taxon>Alphaproteobacteria</taxon>
        <taxon>Rhodospirillales</taxon>
        <taxon>Kiloniellaceae</taxon>
        <taxon>Kiloniella</taxon>
    </lineage>
</organism>
<dbReference type="Proteomes" id="UP001597294">
    <property type="component" value="Unassembled WGS sequence"/>
</dbReference>